<evidence type="ECO:0000256" key="2">
    <source>
        <dbReference type="ARBA" id="ARBA00022598"/>
    </source>
</evidence>
<dbReference type="PANTHER" id="PTHR43201:SF5">
    <property type="entry name" value="MEDIUM-CHAIN ACYL-COA LIGASE ACSF2, MITOCHONDRIAL"/>
    <property type="match status" value="1"/>
</dbReference>
<dbReference type="AlphaFoldDB" id="A0A081K5Z6"/>
<proteinExistence type="inferred from homology"/>
<dbReference type="EMBL" id="JOJP01000001">
    <property type="protein sequence ID" value="KEI69572.1"/>
    <property type="molecule type" value="Genomic_DNA"/>
</dbReference>
<dbReference type="NCBIfam" id="NF005947">
    <property type="entry name" value="PRK08008.1"/>
    <property type="match status" value="1"/>
</dbReference>
<evidence type="ECO:0000313" key="6">
    <source>
        <dbReference type="Proteomes" id="UP000027997"/>
    </source>
</evidence>
<comment type="similarity">
    <text evidence="1">Belongs to the ATP-dependent AMP-binding enzyme family.</text>
</comment>
<dbReference type="InterPro" id="IPR025110">
    <property type="entry name" value="AMP-bd_C"/>
</dbReference>
<evidence type="ECO:0000313" key="5">
    <source>
        <dbReference type="EMBL" id="KEI69572.1"/>
    </source>
</evidence>
<dbReference type="CDD" id="cd05934">
    <property type="entry name" value="FACL_DitJ_like"/>
    <property type="match status" value="1"/>
</dbReference>
<dbReference type="FunFam" id="3.30.300.30:FF:000008">
    <property type="entry name" value="2,3-dihydroxybenzoate-AMP ligase"/>
    <property type="match status" value="1"/>
</dbReference>
<dbReference type="Gene3D" id="3.30.300.30">
    <property type="match status" value="1"/>
</dbReference>
<dbReference type="SUPFAM" id="SSF56801">
    <property type="entry name" value="Acetyl-CoA synthetase-like"/>
    <property type="match status" value="1"/>
</dbReference>
<dbReference type="InterPro" id="IPR045851">
    <property type="entry name" value="AMP-bd_C_sf"/>
</dbReference>
<dbReference type="eggNOG" id="COG0318">
    <property type="taxonomic scope" value="Bacteria"/>
</dbReference>
<dbReference type="PROSITE" id="PS00455">
    <property type="entry name" value="AMP_BINDING"/>
    <property type="match status" value="1"/>
</dbReference>
<reference evidence="5 6" key="1">
    <citation type="submission" date="2014-06" db="EMBL/GenBank/DDBJ databases">
        <title>Whole Genome Sequences of Three Symbiotic Endozoicomonas Bacteria.</title>
        <authorList>
            <person name="Neave M.J."/>
            <person name="Apprill A."/>
            <person name="Voolstra C.R."/>
        </authorList>
    </citation>
    <scope>NUCLEOTIDE SEQUENCE [LARGE SCALE GENOMIC DNA]</scope>
    <source>
        <strain evidence="5 6">DSM 22380</strain>
    </source>
</reference>
<keyword evidence="2" id="KW-0436">Ligase</keyword>
<dbReference type="RefSeq" id="WP_020581994.1">
    <property type="nucleotide sequence ID" value="NZ_JOJP01000001.1"/>
</dbReference>
<dbReference type="InterPro" id="IPR020845">
    <property type="entry name" value="AMP-binding_CS"/>
</dbReference>
<evidence type="ECO:0000259" key="3">
    <source>
        <dbReference type="Pfam" id="PF00501"/>
    </source>
</evidence>
<dbReference type="Proteomes" id="UP000027997">
    <property type="component" value="Unassembled WGS sequence"/>
</dbReference>
<dbReference type="Pfam" id="PF13193">
    <property type="entry name" value="AMP-binding_C"/>
    <property type="match status" value="1"/>
</dbReference>
<evidence type="ECO:0000259" key="4">
    <source>
        <dbReference type="Pfam" id="PF13193"/>
    </source>
</evidence>
<comment type="caution">
    <text evidence="5">The sequence shown here is derived from an EMBL/GenBank/DDBJ whole genome shotgun (WGS) entry which is preliminary data.</text>
</comment>
<keyword evidence="6" id="KW-1185">Reference proteome</keyword>
<dbReference type="GO" id="GO:0016740">
    <property type="term" value="F:transferase activity"/>
    <property type="evidence" value="ECO:0007669"/>
    <property type="project" value="UniProtKB-KW"/>
</dbReference>
<keyword evidence="5" id="KW-0808">Transferase</keyword>
<dbReference type="PANTHER" id="PTHR43201">
    <property type="entry name" value="ACYL-COA SYNTHETASE"/>
    <property type="match status" value="1"/>
</dbReference>
<protein>
    <submittedName>
        <fullName evidence="5">Crotonobetainyl-CoA:carnitine CoA-transferase</fullName>
    </submittedName>
</protein>
<organism evidence="5 6">
    <name type="scientific">Endozoicomonas elysicola</name>
    <dbReference type="NCBI Taxonomy" id="305900"/>
    <lineage>
        <taxon>Bacteria</taxon>
        <taxon>Pseudomonadati</taxon>
        <taxon>Pseudomonadota</taxon>
        <taxon>Gammaproteobacteria</taxon>
        <taxon>Oceanospirillales</taxon>
        <taxon>Endozoicomonadaceae</taxon>
        <taxon>Endozoicomonas</taxon>
    </lineage>
</organism>
<dbReference type="InterPro" id="IPR000873">
    <property type="entry name" value="AMP-dep_synth/lig_dom"/>
</dbReference>
<feature type="domain" description="AMP-binding enzyme C-terminal" evidence="4">
    <location>
        <begin position="436"/>
        <end position="511"/>
    </location>
</feature>
<dbReference type="Gene3D" id="3.40.50.12780">
    <property type="entry name" value="N-terminal domain of ligase-like"/>
    <property type="match status" value="1"/>
</dbReference>
<dbReference type="GO" id="GO:0006631">
    <property type="term" value="P:fatty acid metabolic process"/>
    <property type="evidence" value="ECO:0007669"/>
    <property type="project" value="TreeGrafter"/>
</dbReference>
<dbReference type="Pfam" id="PF00501">
    <property type="entry name" value="AMP-binding"/>
    <property type="match status" value="1"/>
</dbReference>
<accession>A0A081K5Z6</accession>
<sequence>MDLVGNKNLRDTWDRLAQAYAENTAIVFEDVSGKTSELSYAEFNHQINQAANLFLKLGVKKGDRVATQLFNSPEFLMSWFGLAKIGAITVPINVQSLHHEASYILKKCQVETVIVEKQFVSLYQEISQKDGIPLEHILITRIEEDEEPAGTLNFGALLRKQSTTLEKTVPLDSSDPVEIIFTSGTTSRPKGVVITHYNLNFSGIYTSWLCSLRSEDRYLSTMPACHIDFQCTAAMPTFASGATLILIEKYSASRFWSQICHYRATVTECIPLMIRTLMLQPERAWEKGHCLREVMFYLTLSELEKDQFSERFGVRLLTSYGMTETIVGNLGDTPGYERRWPSIGRPGFCYEIKIVDDQGNEATPNTTGEIVIKGEPGKTLFKEYYNNPEATAKALDSHGWLYTGDSGYMDEDGYFYFVDRNVNLIKRSGENISSSEIENALVCHPKIIEAAVIGIPDEMYDEVVNAFVILKEGETLSTEEILEFCSTHMAAFKVPAHVEFRTEFPRTCTGKVQKNVLKEEVLSRSEFQQVENYLINRNHTAEIRVDTVLN</sequence>
<dbReference type="GO" id="GO:0031956">
    <property type="term" value="F:medium-chain fatty acid-CoA ligase activity"/>
    <property type="evidence" value="ECO:0007669"/>
    <property type="project" value="TreeGrafter"/>
</dbReference>
<dbReference type="InterPro" id="IPR042099">
    <property type="entry name" value="ANL_N_sf"/>
</dbReference>
<gene>
    <name evidence="5" type="primary">caiC</name>
    <name evidence="5" type="ORF">GV64_01395</name>
</gene>
<name>A0A081K5Z6_9GAMM</name>
<feature type="domain" description="AMP-dependent synthetase/ligase" evidence="3">
    <location>
        <begin position="15"/>
        <end position="385"/>
    </location>
</feature>
<evidence type="ECO:0000256" key="1">
    <source>
        <dbReference type="ARBA" id="ARBA00006432"/>
    </source>
</evidence>
<dbReference type="STRING" id="305900.GV64_01395"/>